<reference evidence="2" key="1">
    <citation type="submission" date="2022-03" db="EMBL/GenBank/DDBJ databases">
        <title>Gramella crocea sp. nov., isolated from activated sludge of a seafood processing plant.</title>
        <authorList>
            <person name="Zhang X."/>
        </authorList>
    </citation>
    <scope>NUCLEOTIDE SEQUENCE</scope>
    <source>
        <strain evidence="2">YJ019</strain>
    </source>
</reference>
<organism evidence="2 3">
    <name type="scientific">Christiangramia lutea</name>
    <dbReference type="NCBI Taxonomy" id="1607951"/>
    <lineage>
        <taxon>Bacteria</taxon>
        <taxon>Pseudomonadati</taxon>
        <taxon>Bacteroidota</taxon>
        <taxon>Flavobacteriia</taxon>
        <taxon>Flavobacteriales</taxon>
        <taxon>Flavobacteriaceae</taxon>
        <taxon>Christiangramia</taxon>
    </lineage>
</organism>
<evidence type="ECO:0000313" key="3">
    <source>
        <dbReference type="Proteomes" id="UP001139226"/>
    </source>
</evidence>
<feature type="chain" id="PRO_5040781146" description="Outer membrane protein beta-barrel domain-containing protein" evidence="1">
    <location>
        <begin position="19"/>
        <end position="181"/>
    </location>
</feature>
<dbReference type="AlphaFoldDB" id="A0A9X1V6L0"/>
<keyword evidence="1" id="KW-0732">Signal</keyword>
<comment type="caution">
    <text evidence="2">The sequence shown here is derived from an EMBL/GenBank/DDBJ whole genome shotgun (WGS) entry which is preliminary data.</text>
</comment>
<name>A0A9X1V6L0_9FLAO</name>
<sequence>MKLPILALLFFLSFTIYGQQQKTYTTEKVWRINYLNPGAELELPTGDYSTFSTELGVGYAGGYSDVTYSGNDLTFIFAPFLDLQQKWFFNINKRIRNNRTVENNSGNFLSARLITRGNTFVEKENRSSDFDFAFGPTWGIQRKYGKNFHLLFDIGPQFFLDTKGNGNFFPVIFQLNLGFDL</sequence>
<keyword evidence="3" id="KW-1185">Reference proteome</keyword>
<dbReference type="EMBL" id="JAKVTV010000008">
    <property type="protein sequence ID" value="MCH4824601.1"/>
    <property type="molecule type" value="Genomic_DNA"/>
</dbReference>
<accession>A0A9X1V6L0</accession>
<evidence type="ECO:0000313" key="2">
    <source>
        <dbReference type="EMBL" id="MCH4824601.1"/>
    </source>
</evidence>
<gene>
    <name evidence="2" type="ORF">ML462_15615</name>
</gene>
<proteinExistence type="predicted"/>
<evidence type="ECO:0008006" key="4">
    <source>
        <dbReference type="Google" id="ProtNLM"/>
    </source>
</evidence>
<evidence type="ECO:0000256" key="1">
    <source>
        <dbReference type="SAM" id="SignalP"/>
    </source>
</evidence>
<feature type="signal peptide" evidence="1">
    <location>
        <begin position="1"/>
        <end position="18"/>
    </location>
</feature>
<protein>
    <recommendedName>
        <fullName evidence="4">Outer membrane protein beta-barrel domain-containing protein</fullName>
    </recommendedName>
</protein>
<dbReference type="Proteomes" id="UP001139226">
    <property type="component" value="Unassembled WGS sequence"/>
</dbReference>
<dbReference type="RefSeq" id="WP_240714768.1">
    <property type="nucleotide sequence ID" value="NZ_JAKVTV010000008.1"/>
</dbReference>